<dbReference type="InterPro" id="IPR018333">
    <property type="entry name" value="Squalene_cyclase"/>
</dbReference>
<keyword evidence="1" id="KW-0677">Repeat</keyword>
<protein>
    <recommendedName>
        <fullName evidence="6">Terpene cyclase/mutase family member</fullName>
    </recommendedName>
</protein>
<dbReference type="AlphaFoldDB" id="A0A5M9MX29"/>
<dbReference type="PANTHER" id="PTHR11764:SF82">
    <property type="entry name" value="TERPENE CYCLASE_MUTASE FAMILY MEMBER"/>
    <property type="match status" value="1"/>
</dbReference>
<dbReference type="Pfam" id="PF13249">
    <property type="entry name" value="SQHop_cyclase_N"/>
    <property type="match status" value="1"/>
</dbReference>
<dbReference type="VEuPathDB" id="FungiDB:EYZ11_006339"/>
<evidence type="ECO:0000313" key="4">
    <source>
        <dbReference type="EMBL" id="KAA8651448.1"/>
    </source>
</evidence>
<dbReference type="InterPro" id="IPR032696">
    <property type="entry name" value="SQ_cyclase_C"/>
</dbReference>
<organism evidence="4 5">
    <name type="scientific">Aspergillus tanneri</name>
    <dbReference type="NCBI Taxonomy" id="1220188"/>
    <lineage>
        <taxon>Eukaryota</taxon>
        <taxon>Fungi</taxon>
        <taxon>Dikarya</taxon>
        <taxon>Ascomycota</taxon>
        <taxon>Pezizomycotina</taxon>
        <taxon>Eurotiomycetes</taxon>
        <taxon>Eurotiomycetidae</taxon>
        <taxon>Eurotiales</taxon>
        <taxon>Aspergillaceae</taxon>
        <taxon>Aspergillus</taxon>
        <taxon>Aspergillus subgen. Circumdati</taxon>
    </lineage>
</organism>
<dbReference type="GeneID" id="54323033"/>
<evidence type="ECO:0000313" key="5">
    <source>
        <dbReference type="Proteomes" id="UP000324241"/>
    </source>
</evidence>
<sequence length="584" mass="65450">MNHVRSMPGDTSMPLHIEACDATKRAGTYALRQVREDGHWYGFSIETDQDDLVKYFLSEQNRDGSWSIAYDYPGDASTTAEAYFALSMRPAREFILSKGGIAKVRVFTRMFFACFGLFPWSAVPELPAELILLPATAPMSIYRLASWARATVVPMLVIRHHRPIYTLPNGTSPSNDYLDKLWVNPADKMVPYAPSLWSLWRGLRWFPLRKVALRQCVAWILEHQEPEGDIGGIFPPLHAGLFALILEGYDLESSPVRRGIDALQNTYAWRDSAGLRIQGCISPIWDTILMTIGLIDSSLPVASSLVTRSSQYLKARQQLGRQGDWRSKSVRSKPHIIRSSWILGLQNSDGGWAAFDRENNYLFLNKIPFSDMDSFCDPSTADVTGRVLECFGLLVKTGAVLSKNGKNPIPQLFIERMSSATERAIDFLSTEQDSDGPWHGRWGSNYIYGTSTVLCGLVYHLEGWDDTYPVMEKKHKADTHAALDWLKRVQNPDGGWGERLETYNDPSLAGNGPSTASQTAWALMALPAYLPPTDSSITRGIQYLSQTQIKEGELTGSWKEDHYTGTGFPNHSNFAIPYTLNTFP</sequence>
<dbReference type="SUPFAM" id="SSF48239">
    <property type="entry name" value="Terpenoid cyclases/Protein prenyltransferases"/>
    <property type="match status" value="2"/>
</dbReference>
<dbReference type="GO" id="GO:0016104">
    <property type="term" value="P:triterpenoid biosynthetic process"/>
    <property type="evidence" value="ECO:0007669"/>
    <property type="project" value="InterPro"/>
</dbReference>
<name>A0A5M9MX29_9EURO</name>
<evidence type="ECO:0000259" key="3">
    <source>
        <dbReference type="Pfam" id="PF13249"/>
    </source>
</evidence>
<dbReference type="Pfam" id="PF13243">
    <property type="entry name" value="SQHop_cyclase_C"/>
    <property type="match status" value="1"/>
</dbReference>
<proteinExistence type="predicted"/>
<evidence type="ECO:0008006" key="6">
    <source>
        <dbReference type="Google" id="ProtNLM"/>
    </source>
</evidence>
<accession>A0A5M9MX29</accession>
<dbReference type="Gene3D" id="1.50.10.20">
    <property type="match status" value="2"/>
</dbReference>
<dbReference type="InterPro" id="IPR032697">
    <property type="entry name" value="SQ_cyclase_N"/>
</dbReference>
<dbReference type="GO" id="GO:0016866">
    <property type="term" value="F:intramolecular transferase activity"/>
    <property type="evidence" value="ECO:0007669"/>
    <property type="project" value="InterPro"/>
</dbReference>
<dbReference type="EMBL" id="QUQM01000002">
    <property type="protein sequence ID" value="KAA8651448.1"/>
    <property type="molecule type" value="Genomic_DNA"/>
</dbReference>
<dbReference type="PANTHER" id="PTHR11764">
    <property type="entry name" value="TERPENE CYCLASE/MUTASE FAMILY MEMBER"/>
    <property type="match status" value="1"/>
</dbReference>
<dbReference type="Proteomes" id="UP000324241">
    <property type="component" value="Unassembled WGS sequence"/>
</dbReference>
<dbReference type="OrthoDB" id="21502at2759"/>
<dbReference type="InterPro" id="IPR008930">
    <property type="entry name" value="Terpenoid_cyclase/PrenylTrfase"/>
</dbReference>
<gene>
    <name evidence="4" type="ORF">ATNIH1004_000331</name>
</gene>
<evidence type="ECO:0000259" key="2">
    <source>
        <dbReference type="Pfam" id="PF13243"/>
    </source>
</evidence>
<dbReference type="GO" id="GO:0005811">
    <property type="term" value="C:lipid droplet"/>
    <property type="evidence" value="ECO:0007669"/>
    <property type="project" value="InterPro"/>
</dbReference>
<reference evidence="4 5" key="1">
    <citation type="submission" date="2019-08" db="EMBL/GenBank/DDBJ databases">
        <title>The genome sequence of a newly discovered highly antifungal drug resistant Aspergillus species, Aspergillus tanneri NIH 1004.</title>
        <authorList>
            <person name="Mounaud S."/>
            <person name="Singh I."/>
            <person name="Joardar V."/>
            <person name="Pakala S."/>
            <person name="Pakala S."/>
            <person name="Venepally P."/>
            <person name="Chung J.K."/>
            <person name="Losada L."/>
            <person name="Nierman W.C."/>
        </authorList>
    </citation>
    <scope>NUCLEOTIDE SEQUENCE [LARGE SCALE GENOMIC DNA]</scope>
    <source>
        <strain evidence="4 5">NIH1004</strain>
    </source>
</reference>
<dbReference type="RefSeq" id="XP_033430809.1">
    <property type="nucleotide sequence ID" value="XM_033565052.1"/>
</dbReference>
<feature type="domain" description="Squalene cyclase N-terminal" evidence="3">
    <location>
        <begin position="46"/>
        <end position="270"/>
    </location>
</feature>
<evidence type="ECO:0000256" key="1">
    <source>
        <dbReference type="ARBA" id="ARBA00022737"/>
    </source>
</evidence>
<comment type="caution">
    <text evidence="4">The sequence shown here is derived from an EMBL/GenBank/DDBJ whole genome shotgun (WGS) entry which is preliminary data.</text>
</comment>
<feature type="domain" description="Squalene cyclase C-terminal" evidence="2">
    <location>
        <begin position="340"/>
        <end position="580"/>
    </location>
</feature>